<organism evidence="9 10">
    <name type="scientific">Azoarcus indigens</name>
    <dbReference type="NCBI Taxonomy" id="29545"/>
    <lineage>
        <taxon>Bacteria</taxon>
        <taxon>Pseudomonadati</taxon>
        <taxon>Pseudomonadota</taxon>
        <taxon>Betaproteobacteria</taxon>
        <taxon>Rhodocyclales</taxon>
        <taxon>Zoogloeaceae</taxon>
        <taxon>Azoarcus</taxon>
    </lineage>
</organism>
<reference evidence="9 10" key="1">
    <citation type="submission" date="2019-03" db="EMBL/GenBank/DDBJ databases">
        <title>Genomic Encyclopedia of Type Strains, Phase IV (KMG-IV): sequencing the most valuable type-strain genomes for metagenomic binning, comparative biology and taxonomic classification.</title>
        <authorList>
            <person name="Goeker M."/>
        </authorList>
    </citation>
    <scope>NUCLEOTIDE SEQUENCE [LARGE SCALE GENOMIC DNA]</scope>
    <source>
        <strain evidence="9 10">DSM 12121</strain>
    </source>
</reference>
<dbReference type="Pfam" id="PF00528">
    <property type="entry name" value="BPD_transp_1"/>
    <property type="match status" value="1"/>
</dbReference>
<dbReference type="InterPro" id="IPR000515">
    <property type="entry name" value="MetI-like"/>
</dbReference>
<keyword evidence="5 7" id="KW-1133">Transmembrane helix</keyword>
<comment type="caution">
    <text evidence="9">The sequence shown here is derived from an EMBL/GenBank/DDBJ whole genome shotgun (WGS) entry which is preliminary data.</text>
</comment>
<dbReference type="CDD" id="cd06261">
    <property type="entry name" value="TM_PBP2"/>
    <property type="match status" value="1"/>
</dbReference>
<dbReference type="InterPro" id="IPR035906">
    <property type="entry name" value="MetI-like_sf"/>
</dbReference>
<feature type="transmembrane region" description="Helical" evidence="7">
    <location>
        <begin position="69"/>
        <end position="90"/>
    </location>
</feature>
<keyword evidence="2 7" id="KW-0813">Transport</keyword>
<dbReference type="EMBL" id="SNVV01000002">
    <property type="protein sequence ID" value="TDN56104.1"/>
    <property type="molecule type" value="Genomic_DNA"/>
</dbReference>
<dbReference type="RefSeq" id="WP_133588282.1">
    <property type="nucleotide sequence ID" value="NZ_SNVV01000002.1"/>
</dbReference>
<protein>
    <submittedName>
        <fullName evidence="9">NitT/TauT family transport system permease protein</fullName>
    </submittedName>
</protein>
<feature type="transmembrane region" description="Helical" evidence="7">
    <location>
        <begin position="12"/>
        <end position="29"/>
    </location>
</feature>
<feature type="transmembrane region" description="Helical" evidence="7">
    <location>
        <begin position="226"/>
        <end position="247"/>
    </location>
</feature>
<sequence>MSASNIFAGERLRGTAASVLPLAVILLAWEAVCRAGLVAPTLLPAPSVVLLRWIALLPDPDFLHHVAQTMIRLLSGFAIALAAGVSIGLLASRGGGGLLEPVIRVLAPIPKIALYPAFVLIFGFDHASKIALVVADAVFPILLATFHGARSVEPKLLWSAWAAGASRRATIFTVVLPSALPSILTGCKIALLISCVTVFLAEMISSTDGLGHLLIRSARSFRIVDMFVPLVTISTIGLLLNAALVAVRNRLLVGHGNHR</sequence>
<keyword evidence="10" id="KW-1185">Reference proteome</keyword>
<keyword evidence="6 7" id="KW-0472">Membrane</keyword>
<feature type="transmembrane region" description="Helical" evidence="7">
    <location>
        <begin position="102"/>
        <end position="123"/>
    </location>
</feature>
<dbReference type="Proteomes" id="UP000295129">
    <property type="component" value="Unassembled WGS sequence"/>
</dbReference>
<evidence type="ECO:0000313" key="10">
    <source>
        <dbReference type="Proteomes" id="UP000295129"/>
    </source>
</evidence>
<gene>
    <name evidence="9" type="ORF">C7389_10239</name>
</gene>
<dbReference type="GO" id="GO:0005886">
    <property type="term" value="C:plasma membrane"/>
    <property type="evidence" value="ECO:0007669"/>
    <property type="project" value="UniProtKB-SubCell"/>
</dbReference>
<keyword evidence="4 7" id="KW-0812">Transmembrane</keyword>
<keyword evidence="3" id="KW-1003">Cell membrane</keyword>
<evidence type="ECO:0000256" key="7">
    <source>
        <dbReference type="RuleBase" id="RU363032"/>
    </source>
</evidence>
<dbReference type="PROSITE" id="PS50928">
    <property type="entry name" value="ABC_TM1"/>
    <property type="match status" value="1"/>
</dbReference>
<evidence type="ECO:0000256" key="2">
    <source>
        <dbReference type="ARBA" id="ARBA00022448"/>
    </source>
</evidence>
<comment type="subcellular location">
    <subcellularLocation>
        <location evidence="1 7">Cell membrane</location>
        <topology evidence="1 7">Multi-pass membrane protein</topology>
    </subcellularLocation>
</comment>
<evidence type="ECO:0000256" key="1">
    <source>
        <dbReference type="ARBA" id="ARBA00004651"/>
    </source>
</evidence>
<dbReference type="PANTHER" id="PTHR30151">
    <property type="entry name" value="ALKANE SULFONATE ABC TRANSPORTER-RELATED, MEMBRANE SUBUNIT"/>
    <property type="match status" value="1"/>
</dbReference>
<feature type="domain" description="ABC transmembrane type-1" evidence="8">
    <location>
        <begin position="66"/>
        <end position="248"/>
    </location>
</feature>
<evidence type="ECO:0000256" key="6">
    <source>
        <dbReference type="ARBA" id="ARBA00023136"/>
    </source>
</evidence>
<dbReference type="SUPFAM" id="SSF161098">
    <property type="entry name" value="MetI-like"/>
    <property type="match status" value="1"/>
</dbReference>
<accession>A0A4R6EEC9</accession>
<evidence type="ECO:0000256" key="5">
    <source>
        <dbReference type="ARBA" id="ARBA00022989"/>
    </source>
</evidence>
<dbReference type="GO" id="GO:0055085">
    <property type="term" value="P:transmembrane transport"/>
    <property type="evidence" value="ECO:0007669"/>
    <property type="project" value="InterPro"/>
</dbReference>
<evidence type="ECO:0000259" key="8">
    <source>
        <dbReference type="PROSITE" id="PS50928"/>
    </source>
</evidence>
<comment type="similarity">
    <text evidence="7">Belongs to the binding-protein-dependent transport system permease family.</text>
</comment>
<feature type="transmembrane region" description="Helical" evidence="7">
    <location>
        <begin position="35"/>
        <end position="57"/>
    </location>
</feature>
<dbReference type="Gene3D" id="1.10.3720.10">
    <property type="entry name" value="MetI-like"/>
    <property type="match status" value="1"/>
</dbReference>
<dbReference type="AlphaFoldDB" id="A0A4R6EEC9"/>
<evidence type="ECO:0000256" key="4">
    <source>
        <dbReference type="ARBA" id="ARBA00022692"/>
    </source>
</evidence>
<dbReference type="PANTHER" id="PTHR30151:SF0">
    <property type="entry name" value="ABC TRANSPORTER PERMEASE PROTEIN MJ0413-RELATED"/>
    <property type="match status" value="1"/>
</dbReference>
<evidence type="ECO:0000313" key="9">
    <source>
        <dbReference type="EMBL" id="TDN56104.1"/>
    </source>
</evidence>
<dbReference type="OrthoDB" id="8138334at2"/>
<proteinExistence type="inferred from homology"/>
<name>A0A4R6EEC9_9RHOO</name>
<evidence type="ECO:0000256" key="3">
    <source>
        <dbReference type="ARBA" id="ARBA00022475"/>
    </source>
</evidence>